<accession>A0A9N9BJ48</accession>
<protein>
    <submittedName>
        <fullName evidence="1">944_t:CDS:1</fullName>
    </submittedName>
</protein>
<proteinExistence type="predicted"/>
<name>A0A9N9BJ48_9GLOM</name>
<organism evidence="1 2">
    <name type="scientific">Ambispora gerdemannii</name>
    <dbReference type="NCBI Taxonomy" id="144530"/>
    <lineage>
        <taxon>Eukaryota</taxon>
        <taxon>Fungi</taxon>
        <taxon>Fungi incertae sedis</taxon>
        <taxon>Mucoromycota</taxon>
        <taxon>Glomeromycotina</taxon>
        <taxon>Glomeromycetes</taxon>
        <taxon>Archaeosporales</taxon>
        <taxon>Ambisporaceae</taxon>
        <taxon>Ambispora</taxon>
    </lineage>
</organism>
<reference evidence="1" key="1">
    <citation type="submission" date="2021-06" db="EMBL/GenBank/DDBJ databases">
        <authorList>
            <person name="Kallberg Y."/>
            <person name="Tangrot J."/>
            <person name="Rosling A."/>
        </authorList>
    </citation>
    <scope>NUCLEOTIDE SEQUENCE</scope>
    <source>
        <strain evidence="1">MT106</strain>
    </source>
</reference>
<dbReference type="EMBL" id="CAJVPL010001338">
    <property type="protein sequence ID" value="CAG8565960.1"/>
    <property type="molecule type" value="Genomic_DNA"/>
</dbReference>
<dbReference type="AlphaFoldDB" id="A0A9N9BJ48"/>
<evidence type="ECO:0000313" key="2">
    <source>
        <dbReference type="Proteomes" id="UP000789831"/>
    </source>
</evidence>
<dbReference type="Proteomes" id="UP000789831">
    <property type="component" value="Unassembled WGS sequence"/>
</dbReference>
<keyword evidence="2" id="KW-1185">Reference proteome</keyword>
<dbReference type="OrthoDB" id="2444298at2759"/>
<comment type="caution">
    <text evidence="1">The sequence shown here is derived from an EMBL/GenBank/DDBJ whole genome shotgun (WGS) entry which is preliminary data.</text>
</comment>
<sequence length="439" mass="51149">MKKSEKNYQLKLARLTDKHKIVTLRNASDQVLDFQSKLTEEVNKESLSEARSAKLEESTNSKKATDKNDIRYYLSNKQETTESAGTLTNSLKRKSELGYNITEIEIKADDEKISIEKQKFLEMRKRNIYPLCKPFRELSKEDAEGLFDEISSNTNIVVELPNNLKEYLKELFSGNIENAMSKIEIPLRNPNNLSNWTREVCRHFLLYFNYGGLQIEGDEKTWSTQTVYRMLDLFSMFFRKIISGVSFGEIINEAQNDRKYNINYTQKPSQSGCASKNDGVMYQEEVSTLIYEQSFGPTEFTDLHHLNDIVKLSRNGVDDLNFHFTKNSNCDVTTAKKLKSISVHGYKYFLSIYVTDLIRVETYRMYEIFSCKIPISYSERWELFNIAKFGALLEKLLTERQGVKEEMCREQVLNDDKAHSVQRWIKIPDNSPPKVKRNK</sequence>
<evidence type="ECO:0000313" key="1">
    <source>
        <dbReference type="EMBL" id="CAG8565960.1"/>
    </source>
</evidence>
<gene>
    <name evidence="1" type="ORF">AGERDE_LOCUS7392</name>
</gene>